<comment type="cofactor">
    <cofactor evidence="1">
        <name>Mn(2+)</name>
        <dbReference type="ChEBI" id="CHEBI:29035"/>
    </cofactor>
</comment>
<dbReference type="EC" id="3.6.1.-" evidence="3"/>
<dbReference type="RefSeq" id="WP_182164055.1">
    <property type="nucleotide sequence ID" value="NZ_JACFXV010000044.1"/>
</dbReference>
<dbReference type="Pfam" id="PF00293">
    <property type="entry name" value="NUDIX"/>
    <property type="match status" value="1"/>
</dbReference>
<keyword evidence="6" id="KW-1185">Reference proteome</keyword>
<evidence type="ECO:0000313" key="6">
    <source>
        <dbReference type="Proteomes" id="UP000541109"/>
    </source>
</evidence>
<dbReference type="InterPro" id="IPR015797">
    <property type="entry name" value="NUDIX_hydrolase-like_dom_sf"/>
</dbReference>
<evidence type="ECO:0000259" key="4">
    <source>
        <dbReference type="PROSITE" id="PS51462"/>
    </source>
</evidence>
<feature type="short sequence motif" description="Nudix box" evidence="3">
    <location>
        <begin position="47"/>
        <end position="68"/>
    </location>
</feature>
<keyword evidence="2 3" id="KW-0378">Hydrolase</keyword>
<dbReference type="EMBL" id="JACFXV010000044">
    <property type="protein sequence ID" value="MBA5777039.1"/>
    <property type="molecule type" value="Genomic_DNA"/>
</dbReference>
<dbReference type="HAMAP" id="MF_00298">
    <property type="entry name" value="Nudix_RppH"/>
    <property type="match status" value="1"/>
</dbReference>
<dbReference type="PANTHER" id="PTHR11839">
    <property type="entry name" value="UDP/ADP-SUGAR PYROPHOSPHATASE"/>
    <property type="match status" value="1"/>
</dbReference>
<dbReference type="GO" id="GO:0008893">
    <property type="term" value="F:guanosine-3',5'-bis(diphosphate) 3'-diphosphatase activity"/>
    <property type="evidence" value="ECO:0007669"/>
    <property type="project" value="TreeGrafter"/>
</dbReference>
<evidence type="ECO:0000313" key="5">
    <source>
        <dbReference type="EMBL" id="MBA5777039.1"/>
    </source>
</evidence>
<dbReference type="GO" id="GO:0019693">
    <property type="term" value="P:ribose phosphate metabolic process"/>
    <property type="evidence" value="ECO:0007669"/>
    <property type="project" value="TreeGrafter"/>
</dbReference>
<dbReference type="InterPro" id="IPR000086">
    <property type="entry name" value="NUDIX_hydrolase_dom"/>
</dbReference>
<name>A0A839AEN0_9HYPH</name>
<proteinExistence type="inferred from homology"/>
<comment type="cofactor">
    <cofactor evidence="3">
        <name>a divalent metal cation</name>
        <dbReference type="ChEBI" id="CHEBI:60240"/>
    </cofactor>
</comment>
<organism evidence="5 6">
    <name type="scientific">Stappia albiluteola</name>
    <dbReference type="NCBI Taxonomy" id="2758565"/>
    <lineage>
        <taxon>Bacteria</taxon>
        <taxon>Pseudomonadati</taxon>
        <taxon>Pseudomonadota</taxon>
        <taxon>Alphaproteobacteria</taxon>
        <taxon>Hyphomicrobiales</taxon>
        <taxon>Stappiaceae</taxon>
        <taxon>Stappia</taxon>
    </lineage>
</organism>
<dbReference type="InterPro" id="IPR022927">
    <property type="entry name" value="RppH"/>
</dbReference>
<dbReference type="PANTHER" id="PTHR11839:SF22">
    <property type="entry name" value="NUDIX HYDROLASE 26, CHLOROPLASTIC"/>
    <property type="match status" value="1"/>
</dbReference>
<dbReference type="GO" id="GO:0034432">
    <property type="term" value="F:bis(5'-adenosyl)-pentaphosphatase activity"/>
    <property type="evidence" value="ECO:0007669"/>
    <property type="project" value="TreeGrafter"/>
</dbReference>
<gene>
    <name evidence="3" type="primary">rppH</name>
    <name evidence="3" type="synonym">nudH</name>
    <name evidence="5" type="ORF">H2509_07835</name>
</gene>
<reference evidence="5 6" key="1">
    <citation type="submission" date="2020-07" db="EMBL/GenBank/DDBJ databases">
        <title>Stappia sp., F7233, whole genome shotgun sequencing project.</title>
        <authorList>
            <person name="Jiang S."/>
            <person name="Liu Z.W."/>
            <person name="Du Z.J."/>
        </authorList>
    </citation>
    <scope>NUCLEOTIDE SEQUENCE [LARGE SCALE GENOMIC DNA]</scope>
    <source>
        <strain evidence="5 6">F7233</strain>
    </source>
</reference>
<protein>
    <recommendedName>
        <fullName evidence="3">RNA pyrophosphohydrolase</fullName>
        <ecNumber evidence="3">3.6.1.-</ecNumber>
    </recommendedName>
    <alternativeName>
        <fullName evidence="3">(Di)nucleoside polyphosphate hydrolase</fullName>
    </alternativeName>
</protein>
<evidence type="ECO:0000256" key="2">
    <source>
        <dbReference type="ARBA" id="ARBA00022801"/>
    </source>
</evidence>
<accession>A0A839AEN0</accession>
<comment type="caution">
    <text evidence="5">The sequence shown here is derived from an EMBL/GenBank/DDBJ whole genome shotgun (WGS) entry which is preliminary data.</text>
</comment>
<comment type="function">
    <text evidence="3">Accelerates the degradation of transcripts by removing pyrophosphate from the 5'-end of triphosphorylated RNA, leading to a more labile monophosphorylated state that can stimulate subsequent ribonuclease cleavage.</text>
</comment>
<dbReference type="PRINTS" id="PR00502">
    <property type="entry name" value="NUDIXFAMILY"/>
</dbReference>
<evidence type="ECO:0000256" key="1">
    <source>
        <dbReference type="ARBA" id="ARBA00001936"/>
    </source>
</evidence>
<sequence>MAIDASALPYRPCVGIVLLNRDRLVWIGKRNPRHDADAAYAWQLPQGGIDEGEDPYHAARRELYEETSIRSISLIGEAPDWFTYDFPPEILKNTRKSKYRGQAQKWYAFRFDGDESEIDILQPPDGHRPEFVDWRWEHGDQLPDLVIPFKRDVYRQVVDTFSHLML</sequence>
<dbReference type="AlphaFoldDB" id="A0A839AEN0"/>
<dbReference type="NCBIfam" id="NF001938">
    <property type="entry name" value="PRK00714.1-5"/>
    <property type="match status" value="1"/>
</dbReference>
<dbReference type="GO" id="GO:0006753">
    <property type="term" value="P:nucleoside phosphate metabolic process"/>
    <property type="evidence" value="ECO:0007669"/>
    <property type="project" value="TreeGrafter"/>
</dbReference>
<dbReference type="SUPFAM" id="SSF55811">
    <property type="entry name" value="Nudix"/>
    <property type="match status" value="1"/>
</dbReference>
<feature type="domain" description="Nudix hydrolase" evidence="4">
    <location>
        <begin position="9"/>
        <end position="159"/>
    </location>
</feature>
<dbReference type="InterPro" id="IPR020476">
    <property type="entry name" value="Nudix_hydrolase"/>
</dbReference>
<dbReference type="Proteomes" id="UP000541109">
    <property type="component" value="Unassembled WGS sequence"/>
</dbReference>
<dbReference type="PROSITE" id="PS51462">
    <property type="entry name" value="NUDIX"/>
    <property type="match status" value="1"/>
</dbReference>
<comment type="similarity">
    <text evidence="3">Belongs to the Nudix hydrolase family. RppH subfamily.</text>
</comment>
<dbReference type="CDD" id="cd03671">
    <property type="entry name" value="NUDIX_Ap4A_hydrolase_plant_like"/>
    <property type="match status" value="1"/>
</dbReference>
<evidence type="ECO:0000256" key="3">
    <source>
        <dbReference type="HAMAP-Rule" id="MF_00298"/>
    </source>
</evidence>
<dbReference type="Gene3D" id="3.90.79.10">
    <property type="entry name" value="Nucleoside Triphosphate Pyrophosphohydrolase"/>
    <property type="match status" value="1"/>
</dbReference>